<dbReference type="Pfam" id="PF14206">
    <property type="entry name" value="Cys_rich_CPCC"/>
    <property type="match status" value="1"/>
</dbReference>
<name>A0ABM7TCR8_9CLOT</name>
<dbReference type="RefSeq" id="WP_224035134.1">
    <property type="nucleotide sequence ID" value="NZ_AP024849.1"/>
</dbReference>
<proteinExistence type="predicted"/>
<evidence type="ECO:0000313" key="3">
    <source>
        <dbReference type="Proteomes" id="UP000824633"/>
    </source>
</evidence>
<keyword evidence="3" id="KW-1185">Reference proteome</keyword>
<reference evidence="3" key="1">
    <citation type="submission" date="2021-07" db="EMBL/GenBank/DDBJ databases">
        <title>Complete genome sequencing of a Clostridium isolate.</title>
        <authorList>
            <person name="Ueki A."/>
            <person name="Tonouchi A."/>
        </authorList>
    </citation>
    <scope>NUCLEOTIDE SEQUENCE [LARGE SCALE GENOMIC DNA]</scope>
    <source>
        <strain evidence="3">C5S11</strain>
    </source>
</reference>
<feature type="domain" description="Cysteine-rich CPCC" evidence="1">
    <location>
        <begin position="9"/>
        <end position="69"/>
    </location>
</feature>
<sequence>MINKYKKKFKCPCCGYPTLDEKSNYDICIICNWEDDGQDDADADQVCGGPNGEYSLTEARNNFRLYTIMYYPERDMRITGADTEEEIIIKKELMKAYDDFSENVNSNEVRLLYNRIEVYEIRLYEIVHERIEEYTKKIKSKENKL</sequence>
<protein>
    <recommendedName>
        <fullName evidence="1">Cysteine-rich CPCC domain-containing protein</fullName>
    </recommendedName>
</protein>
<dbReference type="InterPro" id="IPR025983">
    <property type="entry name" value="Cys_rich_CPCC"/>
</dbReference>
<dbReference type="Proteomes" id="UP000824633">
    <property type="component" value="Chromosome"/>
</dbReference>
<evidence type="ECO:0000313" key="2">
    <source>
        <dbReference type="EMBL" id="BCZ48905.1"/>
    </source>
</evidence>
<organism evidence="2 3">
    <name type="scientific">Clostridium gelidum</name>
    <dbReference type="NCBI Taxonomy" id="704125"/>
    <lineage>
        <taxon>Bacteria</taxon>
        <taxon>Bacillati</taxon>
        <taxon>Bacillota</taxon>
        <taxon>Clostridia</taxon>
        <taxon>Eubacteriales</taxon>
        <taxon>Clostridiaceae</taxon>
        <taxon>Clostridium</taxon>
    </lineage>
</organism>
<dbReference type="EMBL" id="AP024849">
    <property type="protein sequence ID" value="BCZ48905.1"/>
    <property type="molecule type" value="Genomic_DNA"/>
</dbReference>
<accession>A0ABM7TCR8</accession>
<evidence type="ECO:0000259" key="1">
    <source>
        <dbReference type="Pfam" id="PF14206"/>
    </source>
</evidence>
<gene>
    <name evidence="2" type="ORF">psyc5s11_49720</name>
</gene>